<evidence type="ECO:0000313" key="2">
    <source>
        <dbReference type="EMBL" id="TCP18097.1"/>
    </source>
</evidence>
<keyword evidence="3" id="KW-1185">Reference proteome</keyword>
<keyword evidence="1" id="KW-0472">Membrane</keyword>
<evidence type="ECO:0000256" key="1">
    <source>
        <dbReference type="SAM" id="Phobius"/>
    </source>
</evidence>
<evidence type="ECO:0000313" key="3">
    <source>
        <dbReference type="Proteomes" id="UP000295537"/>
    </source>
</evidence>
<keyword evidence="1" id="KW-0812">Transmembrane</keyword>
<comment type="caution">
    <text evidence="2">The sequence shown here is derived from an EMBL/GenBank/DDBJ whole genome shotgun (WGS) entry which is preliminary data.</text>
</comment>
<dbReference type="Proteomes" id="UP000295537">
    <property type="component" value="Unassembled WGS sequence"/>
</dbReference>
<name>A0A4R2NAM1_9PAST</name>
<reference evidence="2 3" key="1">
    <citation type="submission" date="2019-03" db="EMBL/GenBank/DDBJ databases">
        <title>Genomic Encyclopedia of Type Strains, Phase IV (KMG-IV): sequencing the most valuable type-strain genomes for metagenomic binning, comparative biology and taxonomic classification.</title>
        <authorList>
            <person name="Goeker M."/>
        </authorList>
    </citation>
    <scope>NUCLEOTIDE SEQUENCE [LARGE SCALE GENOMIC DNA]</scope>
    <source>
        <strain evidence="2 3">DSM 16380</strain>
    </source>
</reference>
<gene>
    <name evidence="2" type="ORF">EV693_10362</name>
</gene>
<accession>A0A4R2NAM1</accession>
<dbReference type="AlphaFoldDB" id="A0A4R2NAM1"/>
<keyword evidence="1" id="KW-1133">Transmembrane helix</keyword>
<protein>
    <submittedName>
        <fullName evidence="2">Uncharacterized protein</fullName>
    </submittedName>
</protein>
<feature type="transmembrane region" description="Helical" evidence="1">
    <location>
        <begin position="16"/>
        <end position="34"/>
    </location>
</feature>
<sequence length="35" mass="3899">MKNLLKQIITTLLQDNYALTLWILIAITTVALLAA</sequence>
<dbReference type="EMBL" id="SLXJ01000003">
    <property type="protein sequence ID" value="TCP18097.1"/>
    <property type="molecule type" value="Genomic_DNA"/>
</dbReference>
<organism evidence="2 3">
    <name type="scientific">Nicoletella semolina</name>
    <dbReference type="NCBI Taxonomy" id="271160"/>
    <lineage>
        <taxon>Bacteria</taxon>
        <taxon>Pseudomonadati</taxon>
        <taxon>Pseudomonadota</taxon>
        <taxon>Gammaproteobacteria</taxon>
        <taxon>Pasteurellales</taxon>
        <taxon>Pasteurellaceae</taxon>
        <taxon>Nicoletella</taxon>
    </lineage>
</organism>
<proteinExistence type="predicted"/>